<name>A0A7J5YTP3_DISMA</name>
<evidence type="ECO:0000313" key="2">
    <source>
        <dbReference type="Proteomes" id="UP000518266"/>
    </source>
</evidence>
<keyword evidence="2" id="KW-1185">Reference proteome</keyword>
<dbReference type="OrthoDB" id="8963550at2759"/>
<comment type="caution">
    <text evidence="1">The sequence shown here is derived from an EMBL/GenBank/DDBJ whole genome shotgun (WGS) entry which is preliminary data.</text>
</comment>
<accession>A0A7J5YTP3</accession>
<protein>
    <submittedName>
        <fullName evidence="1">Uncharacterized protein</fullName>
    </submittedName>
</protein>
<proteinExistence type="predicted"/>
<dbReference type="Proteomes" id="UP000518266">
    <property type="component" value="Unassembled WGS sequence"/>
</dbReference>
<dbReference type="AlphaFoldDB" id="A0A7J5YTP3"/>
<evidence type="ECO:0000313" key="1">
    <source>
        <dbReference type="EMBL" id="KAF3852866.1"/>
    </source>
</evidence>
<sequence length="402" mass="43729">MPGVGALTRASSLELDNARPLLIGPALALIQSSPPSSPDIPLPSAQASLPDYITKGVVGPPGRVLDPGLWTDDSSLDFVPIPLDSLNMDTEAVPSSPPPPPCLHSVDKALIVPLLRSVGTSPRVQQDIKPLYSSVLRLGPFPGTGPHLQGGAVLGRGYVPRLLPRHRGFVGHKTPVSRSSPPLRFWAVLRRPGDIKDSRVSGDHPDIGGFLPPIISSLPDSPFVHRHEHRGNKARNWSLSPSREVLILGASNISRLPLIHDLRVQVDSFRGPIWPRRPPSSGQNDYFTRGAEGGVIENIRILNQLIFHTHQSLPKLRRSAFATDRITSTGLRTRLSLRLVTPSSTLHDRRQFSGLSSTFRPSPSVLHLLRKGLSFIPSPTTCVLERGTLKEDLLEDPVNTDV</sequence>
<organism evidence="1 2">
    <name type="scientific">Dissostichus mawsoni</name>
    <name type="common">Antarctic cod</name>
    <dbReference type="NCBI Taxonomy" id="36200"/>
    <lineage>
        <taxon>Eukaryota</taxon>
        <taxon>Metazoa</taxon>
        <taxon>Chordata</taxon>
        <taxon>Craniata</taxon>
        <taxon>Vertebrata</taxon>
        <taxon>Euteleostomi</taxon>
        <taxon>Actinopterygii</taxon>
        <taxon>Neopterygii</taxon>
        <taxon>Teleostei</taxon>
        <taxon>Neoteleostei</taxon>
        <taxon>Acanthomorphata</taxon>
        <taxon>Eupercaria</taxon>
        <taxon>Perciformes</taxon>
        <taxon>Notothenioidei</taxon>
        <taxon>Nototheniidae</taxon>
        <taxon>Dissostichus</taxon>
    </lineage>
</organism>
<gene>
    <name evidence="1" type="ORF">F7725_006221</name>
</gene>
<reference evidence="1 2" key="1">
    <citation type="submission" date="2020-03" db="EMBL/GenBank/DDBJ databases">
        <title>Dissostichus mawsoni Genome sequencing and assembly.</title>
        <authorList>
            <person name="Park H."/>
        </authorList>
    </citation>
    <scope>NUCLEOTIDE SEQUENCE [LARGE SCALE GENOMIC DNA]</scope>
    <source>
        <strain evidence="1">DM0001</strain>
        <tissue evidence="1">Muscle</tissue>
    </source>
</reference>
<dbReference type="EMBL" id="JAAKFY010000009">
    <property type="protein sequence ID" value="KAF3852866.1"/>
    <property type="molecule type" value="Genomic_DNA"/>
</dbReference>